<evidence type="ECO:0000313" key="2">
    <source>
        <dbReference type="EMBL" id="ACV79262.1"/>
    </source>
</evidence>
<keyword evidence="1" id="KW-1133">Transmembrane helix</keyword>
<sequence length="118" mass="12060">MAALIDVVLVLTFAAIGRGSHGESVLGGLAGTAWPFLLGLLVGWVGAGLGARGAFAPTRLVPAGVLIWIGTLVVGMLARVVSGQGTAISFIIVAGIVLAVFLLGWRAALTAWARRRRS</sequence>
<name>C8X9V4_NAKMY</name>
<evidence type="ECO:0008006" key="4">
    <source>
        <dbReference type="Google" id="ProtNLM"/>
    </source>
</evidence>
<dbReference type="HOGENOM" id="CLU_089113_3_0_11"/>
<proteinExistence type="predicted"/>
<organism evidence="2 3">
    <name type="scientific">Nakamurella multipartita (strain ATCC 700099 / DSM 44233 / CIP 104796 / JCM 9543 / NBRC 105858 / Y-104)</name>
    <name type="common">Microsphaera multipartita</name>
    <dbReference type="NCBI Taxonomy" id="479431"/>
    <lineage>
        <taxon>Bacteria</taxon>
        <taxon>Bacillati</taxon>
        <taxon>Actinomycetota</taxon>
        <taxon>Actinomycetes</taxon>
        <taxon>Nakamurellales</taxon>
        <taxon>Nakamurellaceae</taxon>
        <taxon>Nakamurella</taxon>
    </lineage>
</organism>
<gene>
    <name evidence="2" type="ordered locus">Namu_2924</name>
</gene>
<reference evidence="2 3" key="2">
    <citation type="journal article" date="2010" name="Stand. Genomic Sci.">
        <title>Complete genome sequence of Nakamurella multipartita type strain (Y-104).</title>
        <authorList>
            <person name="Tice H."/>
            <person name="Mayilraj S."/>
            <person name="Sims D."/>
            <person name="Lapidus A."/>
            <person name="Nolan M."/>
            <person name="Lucas S."/>
            <person name="Glavina Del Rio T."/>
            <person name="Copeland A."/>
            <person name="Cheng J.F."/>
            <person name="Meincke L."/>
            <person name="Bruce D."/>
            <person name="Goodwin L."/>
            <person name="Pitluck S."/>
            <person name="Ivanova N."/>
            <person name="Mavromatis K."/>
            <person name="Ovchinnikova G."/>
            <person name="Pati A."/>
            <person name="Chen A."/>
            <person name="Palaniappan K."/>
            <person name="Land M."/>
            <person name="Hauser L."/>
            <person name="Chang Y.J."/>
            <person name="Jeffries C.D."/>
            <person name="Detter J.C."/>
            <person name="Brettin T."/>
            <person name="Rohde M."/>
            <person name="Goker M."/>
            <person name="Bristow J."/>
            <person name="Eisen J.A."/>
            <person name="Markowitz V."/>
            <person name="Hugenholtz P."/>
            <person name="Kyrpides N.C."/>
            <person name="Klenk H.P."/>
            <person name="Chen F."/>
        </authorList>
    </citation>
    <scope>NUCLEOTIDE SEQUENCE [LARGE SCALE GENOMIC DNA]</scope>
    <source>
        <strain evidence="3">ATCC 700099 / DSM 44233 / CIP 104796 / JCM 9543 / NBRC 105858 / Y-104</strain>
    </source>
</reference>
<evidence type="ECO:0000256" key="1">
    <source>
        <dbReference type="SAM" id="Phobius"/>
    </source>
</evidence>
<feature type="transmembrane region" description="Helical" evidence="1">
    <location>
        <begin position="87"/>
        <end position="109"/>
    </location>
</feature>
<accession>C8X9V4</accession>
<feature type="transmembrane region" description="Helical" evidence="1">
    <location>
        <begin position="63"/>
        <end position="81"/>
    </location>
</feature>
<dbReference type="AlphaFoldDB" id="C8X9V4"/>
<dbReference type="EMBL" id="CP001737">
    <property type="protein sequence ID" value="ACV79262.1"/>
    <property type="molecule type" value="Genomic_DNA"/>
</dbReference>
<dbReference type="Proteomes" id="UP000002218">
    <property type="component" value="Chromosome"/>
</dbReference>
<dbReference type="RefSeq" id="WP_015748136.1">
    <property type="nucleotide sequence ID" value="NC_013235.1"/>
</dbReference>
<dbReference type="InterPro" id="IPR021414">
    <property type="entry name" value="DUF3054"/>
</dbReference>
<dbReference type="InParanoid" id="C8X9V4"/>
<evidence type="ECO:0000313" key="3">
    <source>
        <dbReference type="Proteomes" id="UP000002218"/>
    </source>
</evidence>
<dbReference type="Pfam" id="PF11255">
    <property type="entry name" value="DUF3054"/>
    <property type="match status" value="1"/>
</dbReference>
<keyword evidence="1" id="KW-0472">Membrane</keyword>
<protein>
    <recommendedName>
        <fullName evidence="4">Transmembrane protein</fullName>
    </recommendedName>
</protein>
<dbReference type="STRING" id="479431.Namu_2924"/>
<keyword evidence="1" id="KW-0812">Transmembrane</keyword>
<dbReference type="KEGG" id="nml:Namu_2924"/>
<feature type="transmembrane region" description="Helical" evidence="1">
    <location>
        <begin position="32"/>
        <end position="51"/>
    </location>
</feature>
<reference evidence="3" key="1">
    <citation type="submission" date="2009-09" db="EMBL/GenBank/DDBJ databases">
        <title>The complete genome of Nakamurella multipartita DSM 44233.</title>
        <authorList>
            <consortium name="US DOE Joint Genome Institute (JGI-PGF)"/>
            <person name="Lucas S."/>
            <person name="Copeland A."/>
            <person name="Lapidus A."/>
            <person name="Glavina del Rio T."/>
            <person name="Dalin E."/>
            <person name="Tice H."/>
            <person name="Bruce D."/>
            <person name="Goodwin L."/>
            <person name="Pitluck S."/>
            <person name="Kyrpides N."/>
            <person name="Mavromatis K."/>
            <person name="Ivanova N."/>
            <person name="Ovchinnikova G."/>
            <person name="Sims D."/>
            <person name="Meincke L."/>
            <person name="Brettin T."/>
            <person name="Detter J.C."/>
            <person name="Han C."/>
            <person name="Larimer F."/>
            <person name="Land M."/>
            <person name="Hauser L."/>
            <person name="Markowitz V."/>
            <person name="Cheng J.-F."/>
            <person name="Hugenholtz P."/>
            <person name="Woyke T."/>
            <person name="Wu D."/>
            <person name="Klenk H.-P."/>
            <person name="Eisen J.A."/>
        </authorList>
    </citation>
    <scope>NUCLEOTIDE SEQUENCE [LARGE SCALE GENOMIC DNA]</scope>
    <source>
        <strain evidence="3">ATCC 700099 / DSM 44233 / CIP 104796 / JCM 9543 / NBRC 105858 / Y-104</strain>
    </source>
</reference>
<keyword evidence="3" id="KW-1185">Reference proteome</keyword>
<dbReference type="eggNOG" id="ENOG503310N">
    <property type="taxonomic scope" value="Bacteria"/>
</dbReference>